<evidence type="ECO:0000256" key="1">
    <source>
        <dbReference type="ARBA" id="ARBA00022598"/>
    </source>
</evidence>
<dbReference type="PANTHER" id="PTHR11609">
    <property type="entry name" value="PURINE BIOSYNTHESIS PROTEIN 6/7, PUR6/7"/>
    <property type="match status" value="1"/>
</dbReference>
<protein>
    <recommendedName>
        <fullName evidence="5 6">N5-carboxyaminoimidazole ribonucleotide synthase</fullName>
        <shortName evidence="5 6">N5-CAIR synthase</shortName>
        <ecNumber evidence="5 6">6.3.4.18</ecNumber>
    </recommendedName>
    <alternativeName>
        <fullName evidence="5 6">5-(carboxyamino)imidazole ribonucleotide synthetase</fullName>
    </alternativeName>
</protein>
<dbReference type="InterPro" id="IPR003135">
    <property type="entry name" value="ATP-grasp_carboxylate-amine"/>
</dbReference>
<feature type="binding site" evidence="5">
    <location>
        <position position="204"/>
    </location>
    <ligand>
        <name>ATP</name>
        <dbReference type="ChEBI" id="CHEBI:30616"/>
    </ligand>
</feature>
<dbReference type="InterPro" id="IPR011054">
    <property type="entry name" value="Rudment_hybrid_motif"/>
</dbReference>
<proteinExistence type="inferred from homology"/>
<dbReference type="FunFam" id="3.30.1490.20:FF:000015">
    <property type="entry name" value="N5-carboxyaminoimidazole ribonucleotide synthase"/>
    <property type="match status" value="1"/>
</dbReference>
<dbReference type="InterPro" id="IPR005875">
    <property type="entry name" value="PurK"/>
</dbReference>
<dbReference type="Proteomes" id="UP000035760">
    <property type="component" value="Unassembled WGS sequence"/>
</dbReference>
<comment type="subunit">
    <text evidence="5 6">Homodimer.</text>
</comment>
<dbReference type="Pfam" id="PF22660">
    <property type="entry name" value="RS_preATP-grasp-like"/>
    <property type="match status" value="1"/>
</dbReference>
<dbReference type="STRING" id="1400863.BN873_150201"/>
<dbReference type="NCBIfam" id="NF004676">
    <property type="entry name" value="PRK06019.1-2"/>
    <property type="match status" value="1"/>
</dbReference>
<dbReference type="RefSeq" id="WP_048670516.1">
    <property type="nucleotide sequence ID" value="NZ_CBTJ020000020.1"/>
</dbReference>
<dbReference type="GO" id="GO:0005524">
    <property type="term" value="F:ATP binding"/>
    <property type="evidence" value="ECO:0007669"/>
    <property type="project" value="UniProtKB-UniRule"/>
</dbReference>
<reference evidence="8" key="2">
    <citation type="submission" date="2014-03" db="EMBL/GenBank/DDBJ databases">
        <title>Candidatus Competibacter-lineage genomes retrieved from metagenomes reveal functional metabolic diversity.</title>
        <authorList>
            <person name="McIlroy S.J."/>
            <person name="Albertsen M."/>
            <person name="Andresen E.K."/>
            <person name="Saunders A.M."/>
            <person name="Kristiansen R."/>
            <person name="Stokholm-Bjerregaard M."/>
            <person name="Nielsen K.L."/>
            <person name="Nielsen P.H."/>
        </authorList>
    </citation>
    <scope>NUCLEOTIDE SEQUENCE</scope>
    <source>
        <strain evidence="8">Run_A_D11</strain>
    </source>
</reference>
<comment type="function">
    <text evidence="5">Catalyzes the ATP-dependent conversion of 5-aminoimidazole ribonucleotide (AIR) and HCO(3)(-) to N5-carboxyaminoimidazole ribonucleotide (N5-CAIR).</text>
</comment>
<keyword evidence="4 5" id="KW-0067">ATP-binding</keyword>
<keyword evidence="2 5" id="KW-0547">Nucleotide-binding</keyword>
<dbReference type="GO" id="GO:0046872">
    <property type="term" value="F:metal ion binding"/>
    <property type="evidence" value="ECO:0007669"/>
    <property type="project" value="InterPro"/>
</dbReference>
<dbReference type="OrthoDB" id="9804625at2"/>
<dbReference type="PANTHER" id="PTHR11609:SF5">
    <property type="entry name" value="PHOSPHORIBOSYLAMINOIMIDAZOLE CARBOXYLASE"/>
    <property type="match status" value="1"/>
</dbReference>
<dbReference type="Gene3D" id="3.30.1490.20">
    <property type="entry name" value="ATP-grasp fold, A domain"/>
    <property type="match status" value="1"/>
</dbReference>
<dbReference type="SUPFAM" id="SSF51246">
    <property type="entry name" value="Rudiment single hybrid motif"/>
    <property type="match status" value="1"/>
</dbReference>
<feature type="domain" description="ATP-grasp" evidence="7">
    <location>
        <begin position="102"/>
        <end position="286"/>
    </location>
</feature>
<comment type="similarity">
    <text evidence="5 6">Belongs to the PurK/PurT family.</text>
</comment>
<dbReference type="InterPro" id="IPR016185">
    <property type="entry name" value="PreATP-grasp_dom_sf"/>
</dbReference>
<dbReference type="GO" id="GO:0034028">
    <property type="term" value="F:5-(carboxyamino)imidazole ribonucleotide synthase activity"/>
    <property type="evidence" value="ECO:0007669"/>
    <property type="project" value="UniProtKB-UniRule"/>
</dbReference>
<comment type="function">
    <text evidence="6">Catalyzes the ATP-dependent conversion of 5-aminoimidazole ribonucleotide (AIR) and HCO(3)- to N5-carboxyaminoimidazole ribonucleotide (N5-CAIR).</text>
</comment>
<evidence type="ECO:0000256" key="4">
    <source>
        <dbReference type="ARBA" id="ARBA00022840"/>
    </source>
</evidence>
<dbReference type="UniPathway" id="UPA00074">
    <property type="reaction ID" value="UER00942"/>
</dbReference>
<dbReference type="SUPFAM" id="SSF56059">
    <property type="entry name" value="Glutathione synthetase ATP-binding domain-like"/>
    <property type="match status" value="1"/>
</dbReference>
<dbReference type="HAMAP" id="MF_01928">
    <property type="entry name" value="PurK"/>
    <property type="match status" value="1"/>
</dbReference>
<evidence type="ECO:0000256" key="6">
    <source>
        <dbReference type="RuleBase" id="RU361200"/>
    </source>
</evidence>
<dbReference type="EC" id="6.3.4.18" evidence="5 6"/>
<comment type="pathway">
    <text evidence="5 6">Purine metabolism; IMP biosynthesis via de novo pathway; 5-amino-1-(5-phospho-D-ribosyl)imidazole-4-carboxylate from 5-amino-1-(5-phospho-D-ribosyl)imidazole (N5-CAIR route): step 1/2.</text>
</comment>
<dbReference type="EMBL" id="CBTJ020000020">
    <property type="protein sequence ID" value="CDI01413.1"/>
    <property type="molecule type" value="Genomic_DNA"/>
</dbReference>
<dbReference type="InterPro" id="IPR011761">
    <property type="entry name" value="ATP-grasp"/>
</dbReference>
<feature type="binding site" evidence="5">
    <location>
        <begin position="256"/>
        <end position="257"/>
    </location>
    <ligand>
        <name>ATP</name>
        <dbReference type="ChEBI" id="CHEBI:30616"/>
    </ligand>
</feature>
<organism evidence="8 9">
    <name type="scientific">Candidatus Competibacter denitrificans Run_A_D11</name>
    <dbReference type="NCBI Taxonomy" id="1400863"/>
    <lineage>
        <taxon>Bacteria</taxon>
        <taxon>Pseudomonadati</taxon>
        <taxon>Pseudomonadota</taxon>
        <taxon>Gammaproteobacteria</taxon>
        <taxon>Candidatus Competibacteraceae</taxon>
        <taxon>Candidatus Competibacter</taxon>
    </lineage>
</organism>
<dbReference type="Gene3D" id="3.40.50.20">
    <property type="match status" value="1"/>
</dbReference>
<dbReference type="FunFam" id="3.30.470.20:FF:000029">
    <property type="entry name" value="N5-carboxyaminoimidazole ribonucleotide synthase"/>
    <property type="match status" value="1"/>
</dbReference>
<dbReference type="NCBIfam" id="NF004679">
    <property type="entry name" value="PRK06019.1-5"/>
    <property type="match status" value="1"/>
</dbReference>
<dbReference type="GO" id="GO:0005829">
    <property type="term" value="C:cytosol"/>
    <property type="evidence" value="ECO:0007669"/>
    <property type="project" value="TreeGrafter"/>
</dbReference>
<dbReference type="SUPFAM" id="SSF52440">
    <property type="entry name" value="PreATP-grasp domain"/>
    <property type="match status" value="1"/>
</dbReference>
<dbReference type="Gene3D" id="3.30.470.20">
    <property type="entry name" value="ATP-grasp fold, B domain"/>
    <property type="match status" value="1"/>
</dbReference>
<evidence type="ECO:0000259" key="7">
    <source>
        <dbReference type="PROSITE" id="PS50975"/>
    </source>
</evidence>
<dbReference type="GO" id="GO:0006189">
    <property type="term" value="P:'de novo' IMP biosynthetic process"/>
    <property type="evidence" value="ECO:0007669"/>
    <property type="project" value="UniProtKB-UniRule"/>
</dbReference>
<evidence type="ECO:0000256" key="3">
    <source>
        <dbReference type="ARBA" id="ARBA00022755"/>
    </source>
</evidence>
<feature type="binding site" evidence="5">
    <location>
        <begin position="173"/>
        <end position="176"/>
    </location>
    <ligand>
        <name>ATP</name>
        <dbReference type="ChEBI" id="CHEBI:30616"/>
    </ligand>
</feature>
<comment type="caution">
    <text evidence="8">The sequence shown here is derived from an EMBL/GenBank/DDBJ whole genome shotgun (WGS) entry which is preliminary data.</text>
</comment>
<keyword evidence="8" id="KW-0456">Lyase</keyword>
<dbReference type="NCBIfam" id="TIGR01161">
    <property type="entry name" value="purK"/>
    <property type="match status" value="1"/>
</dbReference>
<keyword evidence="3 5" id="KW-0658">Purine biosynthesis</keyword>
<dbReference type="InterPro" id="IPR040686">
    <property type="entry name" value="PurK_C"/>
</dbReference>
<dbReference type="AlphaFoldDB" id="W6MBN1"/>
<keyword evidence="1 5" id="KW-0436">Ligase</keyword>
<dbReference type="Pfam" id="PF02222">
    <property type="entry name" value="ATP-grasp"/>
    <property type="match status" value="1"/>
</dbReference>
<name>W6MBN1_9GAMM</name>
<dbReference type="InterPro" id="IPR054350">
    <property type="entry name" value="PurT/PurK_preATP-grasp"/>
</dbReference>
<feature type="binding site" evidence="5">
    <location>
        <position position="138"/>
    </location>
    <ligand>
        <name>ATP</name>
        <dbReference type="ChEBI" id="CHEBI:30616"/>
    </ligand>
</feature>
<sequence>MNIGIVGGGQLARMLVLAGYSLGLQFQVLDPATDACVGQVAPLLQGEYDDQNRLNAMADWAEVVTFDFENVPSAAARILEEKVKVHPSSGVLWATQDRLYEKGLFWEMDIPTPVFATVDSLEELQEAIAKVNLPAVLKTRRLGYDGKGQQVLRTPEDIEPAWQALGSVPLLLEGFIPFEREVSVLAARGRTGEMAFYPLVENHHRGGILRLSRAPCPLPELEQEAWDYARRLLERLHYVGLLAIEFFVHEGRLIANEMAPRVHNSGHWTIEGAETSQFENHLRAIAGLPLGATTALGPCAMLNCIGSLPDRAAVLAVPGAHYHAYGKAPRPGRKVGHLTLRAKDHDALAEGLRRLLSLVGYSVEEFGPIC</sequence>
<comment type="catalytic activity">
    <reaction evidence="5 6">
        <text>5-amino-1-(5-phospho-beta-D-ribosyl)imidazole + hydrogencarbonate + ATP = 5-carboxyamino-1-(5-phospho-D-ribosyl)imidazole + ADP + phosphate + 2 H(+)</text>
        <dbReference type="Rhea" id="RHEA:19317"/>
        <dbReference type="ChEBI" id="CHEBI:15378"/>
        <dbReference type="ChEBI" id="CHEBI:17544"/>
        <dbReference type="ChEBI" id="CHEBI:30616"/>
        <dbReference type="ChEBI" id="CHEBI:43474"/>
        <dbReference type="ChEBI" id="CHEBI:58730"/>
        <dbReference type="ChEBI" id="CHEBI:137981"/>
        <dbReference type="ChEBI" id="CHEBI:456216"/>
        <dbReference type="EC" id="6.3.4.18"/>
    </reaction>
</comment>
<evidence type="ECO:0000256" key="2">
    <source>
        <dbReference type="ARBA" id="ARBA00022741"/>
    </source>
</evidence>
<keyword evidence="9" id="KW-1185">Reference proteome</keyword>
<reference evidence="8" key="1">
    <citation type="submission" date="2013-07" db="EMBL/GenBank/DDBJ databases">
        <authorList>
            <person name="McIlroy S."/>
        </authorList>
    </citation>
    <scope>NUCLEOTIDE SEQUENCE [LARGE SCALE GENOMIC DNA]</scope>
    <source>
        <strain evidence="8">Run_A_D11</strain>
    </source>
</reference>
<feature type="binding site" evidence="5">
    <location>
        <begin position="143"/>
        <end position="149"/>
    </location>
    <ligand>
        <name>ATP</name>
        <dbReference type="ChEBI" id="CHEBI:30616"/>
    </ligand>
</feature>
<evidence type="ECO:0000256" key="5">
    <source>
        <dbReference type="HAMAP-Rule" id="MF_01928"/>
    </source>
</evidence>
<evidence type="ECO:0000313" key="9">
    <source>
        <dbReference type="Proteomes" id="UP000035760"/>
    </source>
</evidence>
<dbReference type="GO" id="GO:0004638">
    <property type="term" value="F:phosphoribosylaminoimidazole carboxylase activity"/>
    <property type="evidence" value="ECO:0007669"/>
    <property type="project" value="InterPro"/>
</dbReference>
<dbReference type="Pfam" id="PF17769">
    <property type="entry name" value="PurK_C"/>
    <property type="match status" value="1"/>
</dbReference>
<gene>
    <name evidence="5 6 8" type="primary">purK</name>
    <name evidence="8" type="ORF">BN873_150201</name>
</gene>
<dbReference type="PROSITE" id="PS50975">
    <property type="entry name" value="ATP_GRASP"/>
    <property type="match status" value="1"/>
</dbReference>
<accession>W6MBN1</accession>
<evidence type="ECO:0000313" key="8">
    <source>
        <dbReference type="EMBL" id="CDI01413.1"/>
    </source>
</evidence>
<feature type="binding site" evidence="5">
    <location>
        <position position="98"/>
    </location>
    <ligand>
        <name>ATP</name>
        <dbReference type="ChEBI" id="CHEBI:30616"/>
    </ligand>
</feature>
<dbReference type="InterPro" id="IPR013815">
    <property type="entry name" value="ATP_grasp_subdomain_1"/>
</dbReference>
<feature type="binding site" evidence="5">
    <location>
        <position position="181"/>
    </location>
    <ligand>
        <name>ATP</name>
        <dbReference type="ChEBI" id="CHEBI:30616"/>
    </ligand>
</feature>